<organism evidence="6 7">
    <name type="scientific">Humisphaera borealis</name>
    <dbReference type="NCBI Taxonomy" id="2807512"/>
    <lineage>
        <taxon>Bacteria</taxon>
        <taxon>Pseudomonadati</taxon>
        <taxon>Planctomycetota</taxon>
        <taxon>Phycisphaerae</taxon>
        <taxon>Tepidisphaerales</taxon>
        <taxon>Tepidisphaeraceae</taxon>
        <taxon>Humisphaera</taxon>
    </lineage>
</organism>
<dbReference type="Pfam" id="PF08220">
    <property type="entry name" value="HTH_DeoR"/>
    <property type="match status" value="1"/>
</dbReference>
<dbReference type="InterPro" id="IPR037171">
    <property type="entry name" value="NagB/RpiA_transferase-like"/>
</dbReference>
<keyword evidence="1" id="KW-0678">Repressor</keyword>
<evidence type="ECO:0000313" key="7">
    <source>
        <dbReference type="Proteomes" id="UP000593765"/>
    </source>
</evidence>
<dbReference type="Pfam" id="PF00455">
    <property type="entry name" value="DeoRC"/>
    <property type="match status" value="1"/>
</dbReference>
<evidence type="ECO:0000259" key="5">
    <source>
        <dbReference type="PROSITE" id="PS51000"/>
    </source>
</evidence>
<dbReference type="PROSITE" id="PS00894">
    <property type="entry name" value="HTH_DEOR_1"/>
    <property type="match status" value="1"/>
</dbReference>
<gene>
    <name evidence="6" type="ORF">IPV69_01160</name>
</gene>
<dbReference type="InterPro" id="IPR014036">
    <property type="entry name" value="DeoR-like_C"/>
</dbReference>
<keyword evidence="4" id="KW-0804">Transcription</keyword>
<dbReference type="PROSITE" id="PS51000">
    <property type="entry name" value="HTH_DEOR_2"/>
    <property type="match status" value="1"/>
</dbReference>
<evidence type="ECO:0000256" key="4">
    <source>
        <dbReference type="ARBA" id="ARBA00023163"/>
    </source>
</evidence>
<dbReference type="InterPro" id="IPR001034">
    <property type="entry name" value="DeoR_HTH"/>
</dbReference>
<dbReference type="SUPFAM" id="SSF100950">
    <property type="entry name" value="NagB/RpiA/CoA transferase-like"/>
    <property type="match status" value="1"/>
</dbReference>
<dbReference type="InterPro" id="IPR036390">
    <property type="entry name" value="WH_DNA-bd_sf"/>
</dbReference>
<dbReference type="PRINTS" id="PR00037">
    <property type="entry name" value="HTHLACR"/>
</dbReference>
<dbReference type="Proteomes" id="UP000593765">
    <property type="component" value="Chromosome"/>
</dbReference>
<dbReference type="EMBL" id="CP063458">
    <property type="protein sequence ID" value="QOV90012.1"/>
    <property type="molecule type" value="Genomic_DNA"/>
</dbReference>
<evidence type="ECO:0000256" key="1">
    <source>
        <dbReference type="ARBA" id="ARBA00022491"/>
    </source>
</evidence>
<keyword evidence="3" id="KW-0238">DNA-binding</keyword>
<protein>
    <submittedName>
        <fullName evidence="6">DeoR/GlpR transcriptional regulator</fullName>
    </submittedName>
</protein>
<evidence type="ECO:0000313" key="6">
    <source>
        <dbReference type="EMBL" id="QOV90012.1"/>
    </source>
</evidence>
<dbReference type="GO" id="GO:0003700">
    <property type="term" value="F:DNA-binding transcription factor activity"/>
    <property type="evidence" value="ECO:0007669"/>
    <property type="project" value="InterPro"/>
</dbReference>
<evidence type="ECO:0000256" key="3">
    <source>
        <dbReference type="ARBA" id="ARBA00023125"/>
    </source>
</evidence>
<proteinExistence type="predicted"/>
<dbReference type="KEGG" id="hbs:IPV69_01160"/>
<dbReference type="SMART" id="SM01134">
    <property type="entry name" value="DeoRC"/>
    <property type="match status" value="1"/>
</dbReference>
<reference evidence="6 7" key="1">
    <citation type="submission" date="2020-10" db="EMBL/GenBank/DDBJ databases">
        <title>Wide distribution of Phycisphaera-like planctomycetes from WD2101 soil group in peatlands and genome analysis of the first cultivated representative.</title>
        <authorList>
            <person name="Dedysh S.N."/>
            <person name="Beletsky A.V."/>
            <person name="Ivanova A."/>
            <person name="Kulichevskaya I.S."/>
            <person name="Suzina N.E."/>
            <person name="Philippov D.A."/>
            <person name="Rakitin A.L."/>
            <person name="Mardanov A.V."/>
            <person name="Ravin N.V."/>
        </authorList>
    </citation>
    <scope>NUCLEOTIDE SEQUENCE [LARGE SCALE GENOMIC DNA]</scope>
    <source>
        <strain evidence="6 7">M1803</strain>
    </source>
</reference>
<sequence length="257" mass="27761">MLIVDRQNLLKNLLSKRGTSDLDSLAAELGVSQSTIRRDVESLEEAGIVERTHGGVVWLGEKMPTAVSRPYAFDQRMSFRQEHKLAIAKAAAGLVKPGQTVLIDGGTSTFFLARELAGRSMQLVTNSLPIGNLFLNDESVELLLTGGLVYPRYGVLLGPHVETFLTSIHASTLFLSCAGVHEGSIYNQNLLLVQAERQMMRQVQQVVLLADSSKFGQQALANLCELSGVHVVVTDAGIEPQHADAVRKAGCELIVAA</sequence>
<dbReference type="PANTHER" id="PTHR30363:SF4">
    <property type="entry name" value="GLYCEROL-3-PHOSPHATE REGULON REPRESSOR"/>
    <property type="match status" value="1"/>
</dbReference>
<dbReference type="AlphaFoldDB" id="A0A7M2WXR8"/>
<dbReference type="SMART" id="SM00420">
    <property type="entry name" value="HTH_DEOR"/>
    <property type="match status" value="1"/>
</dbReference>
<feature type="domain" description="HTH deoR-type" evidence="5">
    <location>
        <begin position="3"/>
        <end position="58"/>
    </location>
</feature>
<accession>A0A7M2WXR8</accession>
<keyword evidence="2" id="KW-0805">Transcription regulation</keyword>
<dbReference type="GO" id="GO:0003677">
    <property type="term" value="F:DNA binding"/>
    <property type="evidence" value="ECO:0007669"/>
    <property type="project" value="UniProtKB-KW"/>
</dbReference>
<dbReference type="Gene3D" id="1.10.10.10">
    <property type="entry name" value="Winged helix-like DNA-binding domain superfamily/Winged helix DNA-binding domain"/>
    <property type="match status" value="1"/>
</dbReference>
<keyword evidence="7" id="KW-1185">Reference proteome</keyword>
<evidence type="ECO:0000256" key="2">
    <source>
        <dbReference type="ARBA" id="ARBA00023015"/>
    </source>
</evidence>
<dbReference type="InterPro" id="IPR018356">
    <property type="entry name" value="Tscrpt_reg_HTH_DeoR_CS"/>
</dbReference>
<dbReference type="PANTHER" id="PTHR30363">
    <property type="entry name" value="HTH-TYPE TRANSCRIPTIONAL REGULATOR SRLR-RELATED"/>
    <property type="match status" value="1"/>
</dbReference>
<dbReference type="SUPFAM" id="SSF46785">
    <property type="entry name" value="Winged helix' DNA-binding domain"/>
    <property type="match status" value="1"/>
</dbReference>
<name>A0A7M2WXR8_9BACT</name>
<dbReference type="RefSeq" id="WP_206293080.1">
    <property type="nucleotide sequence ID" value="NZ_CP063458.1"/>
</dbReference>
<dbReference type="InterPro" id="IPR036388">
    <property type="entry name" value="WH-like_DNA-bd_sf"/>
</dbReference>
<dbReference type="InterPro" id="IPR050313">
    <property type="entry name" value="Carb_Metab_HTH_regulators"/>
</dbReference>